<name>A0AAF3FFE2_9BILA</name>
<organism evidence="1 2">
    <name type="scientific">Mesorhabditis belari</name>
    <dbReference type="NCBI Taxonomy" id="2138241"/>
    <lineage>
        <taxon>Eukaryota</taxon>
        <taxon>Metazoa</taxon>
        <taxon>Ecdysozoa</taxon>
        <taxon>Nematoda</taxon>
        <taxon>Chromadorea</taxon>
        <taxon>Rhabditida</taxon>
        <taxon>Rhabditina</taxon>
        <taxon>Rhabditomorpha</taxon>
        <taxon>Rhabditoidea</taxon>
        <taxon>Rhabditidae</taxon>
        <taxon>Mesorhabditinae</taxon>
        <taxon>Mesorhabditis</taxon>
    </lineage>
</organism>
<dbReference type="Gene3D" id="3.40.50.850">
    <property type="entry name" value="Isochorismatase-like"/>
    <property type="match status" value="1"/>
</dbReference>
<dbReference type="SUPFAM" id="SSF52499">
    <property type="entry name" value="Isochorismatase-like hydrolases"/>
    <property type="match status" value="1"/>
</dbReference>
<dbReference type="WBParaSite" id="MBELARI_LOCUS5582">
    <property type="protein sequence ID" value="MBELARI_LOCUS5582"/>
    <property type="gene ID" value="MBELARI_LOCUS5582"/>
</dbReference>
<evidence type="ECO:0000313" key="1">
    <source>
        <dbReference type="Proteomes" id="UP000887575"/>
    </source>
</evidence>
<dbReference type="PANTHER" id="PTHR14119">
    <property type="entry name" value="HYDROLASE"/>
    <property type="match status" value="1"/>
</dbReference>
<dbReference type="InterPro" id="IPR036380">
    <property type="entry name" value="Isochorismatase-like_sf"/>
</dbReference>
<dbReference type="AlphaFoldDB" id="A0AAF3FFE2"/>
<dbReference type="Proteomes" id="UP000887575">
    <property type="component" value="Unassembled WGS sequence"/>
</dbReference>
<accession>A0AAF3FFE2</accession>
<dbReference type="PANTHER" id="PTHR14119:SF3">
    <property type="entry name" value="ISOCHORISMATASE DOMAIN-CONTAINING PROTEIN 2"/>
    <property type="match status" value="1"/>
</dbReference>
<protein>
    <submittedName>
        <fullName evidence="2">Isochorismatase-like domain-containing protein</fullName>
    </submittedName>
</protein>
<proteinExistence type="predicted"/>
<evidence type="ECO:0000313" key="2">
    <source>
        <dbReference type="WBParaSite" id="MBELARI_LOCUS5582"/>
    </source>
</evidence>
<dbReference type="InterPro" id="IPR050993">
    <property type="entry name" value="Isochorismatase_domain"/>
</dbReference>
<keyword evidence="1" id="KW-1185">Reference proteome</keyword>
<reference evidence="2" key="1">
    <citation type="submission" date="2024-02" db="UniProtKB">
        <authorList>
            <consortium name="WormBaseParasite"/>
        </authorList>
    </citation>
    <scope>IDENTIFICATION</scope>
</reference>
<sequence length="86" mass="9956">MACRISRLKPQNSVLFVCDLQEKFRHQIKFFPEICIVGRRLIDAAKILDIKTIATEHYPKGLGRFVPELGIRDRPDISVYEKVKVS</sequence>